<dbReference type="OrthoDB" id="9798761at2"/>
<dbReference type="Proteomes" id="UP000215059">
    <property type="component" value="Unassembled WGS sequence"/>
</dbReference>
<sequence>MKLLEADTKKLEYLLNLSYGTLYIPYSQRPYEWKEEQVLRLFNDFYSVYTSKDSSSTHILNFITIRIDEEEGNKKYIYDGQQRTVTSLLLLSALISELREIDENSTSSANTLTNLYLYTSHWKDSSATNLKIVFDNVAANYMLHEHIFKGQDLPLGHVFSDYDKALYENYYYIKDLIHKRFSPKPNKDEIVAFIDIVLEHILVIIIETSFENIAEEMFETLNSTGLQIEDFYVLKNTLIQTLDEDTVKPIWSSIEINTDRINKSKFLHAYVNTINGKTASSNIYSKISNLINLKDPSTAIDFLNELKRTSEIFMKIDNPSQRIDGTQDQNNKYLQCVNNLALLSANQYKPVILAMGLKDYHISEINIVLEKIIALQLRNIFIADNKANTLELFYPALAKLIYKEEITEIDQILLKISNEMINDAQLYESFNNRLIESRKDEAIIRFILKEIYNSQHTEIVINANSRDVNLEHILPVIPSEGSQWLTDFPEEDERNTLKYKIGNLTVLFNRLNSRIKNSDFSIKKSAYLESVIPQNKILGNVSEWKKPNIDQRTIDLYNVFKNLWAK</sequence>
<evidence type="ECO:0000259" key="2">
    <source>
        <dbReference type="Pfam" id="PF07510"/>
    </source>
</evidence>
<reference evidence="3 4" key="1">
    <citation type="submission" date="2017-07" db="EMBL/GenBank/DDBJ databases">
        <title>Fictibacillus sp. nov. GDSW-R2A3 Genome sequencing and assembly.</title>
        <authorList>
            <person name="Mayilraj S."/>
        </authorList>
    </citation>
    <scope>NUCLEOTIDE SEQUENCE [LARGE SCALE GENOMIC DNA]</scope>
    <source>
        <strain evidence="3 4">GDSW-R2A3</strain>
    </source>
</reference>
<organism evidence="3 4">
    <name type="scientific">Fictibacillus aquaticus</name>
    <dbReference type="NCBI Taxonomy" id="2021314"/>
    <lineage>
        <taxon>Bacteria</taxon>
        <taxon>Bacillati</taxon>
        <taxon>Bacillota</taxon>
        <taxon>Bacilli</taxon>
        <taxon>Bacillales</taxon>
        <taxon>Fictibacillaceae</taxon>
        <taxon>Fictibacillus</taxon>
    </lineage>
</organism>
<dbReference type="InterPro" id="IPR011089">
    <property type="entry name" value="GmrSD_C"/>
</dbReference>
<evidence type="ECO:0000313" key="4">
    <source>
        <dbReference type="Proteomes" id="UP000215059"/>
    </source>
</evidence>
<keyword evidence="4" id="KW-1185">Reference proteome</keyword>
<dbReference type="PANTHER" id="PTHR35149">
    <property type="entry name" value="SLL5132 PROTEIN"/>
    <property type="match status" value="1"/>
</dbReference>
<dbReference type="Pfam" id="PF07510">
    <property type="entry name" value="GmrSD_C"/>
    <property type="match status" value="1"/>
</dbReference>
<dbReference type="Pfam" id="PF03235">
    <property type="entry name" value="GmrSD_N"/>
    <property type="match status" value="1"/>
</dbReference>
<dbReference type="PANTHER" id="PTHR35149:SF1">
    <property type="entry name" value="DUF5655 DOMAIN-CONTAINING PROTEIN"/>
    <property type="match status" value="1"/>
</dbReference>
<dbReference type="AlphaFoldDB" id="A0A235FFA7"/>
<feature type="domain" description="GmrSD restriction endonucleases C-terminal" evidence="2">
    <location>
        <begin position="423"/>
        <end position="557"/>
    </location>
</feature>
<evidence type="ECO:0008006" key="5">
    <source>
        <dbReference type="Google" id="ProtNLM"/>
    </source>
</evidence>
<evidence type="ECO:0000313" key="3">
    <source>
        <dbReference type="EMBL" id="OYD59839.1"/>
    </source>
</evidence>
<comment type="caution">
    <text evidence="3">The sequence shown here is derived from an EMBL/GenBank/DDBJ whole genome shotgun (WGS) entry which is preliminary data.</text>
</comment>
<dbReference type="EMBL" id="NOII01000001">
    <property type="protein sequence ID" value="OYD59839.1"/>
    <property type="molecule type" value="Genomic_DNA"/>
</dbReference>
<name>A0A235FFA7_9BACL</name>
<dbReference type="InterPro" id="IPR004919">
    <property type="entry name" value="GmrSD_N"/>
</dbReference>
<gene>
    <name evidence="3" type="ORF">CGZ90_05610</name>
</gene>
<proteinExistence type="predicted"/>
<accession>A0A235FFA7</accession>
<protein>
    <recommendedName>
        <fullName evidence="5">DUF262 domain-containing protein</fullName>
    </recommendedName>
</protein>
<evidence type="ECO:0000259" key="1">
    <source>
        <dbReference type="Pfam" id="PF03235"/>
    </source>
</evidence>
<feature type="domain" description="GmrSD restriction endonucleases N-terminal" evidence="1">
    <location>
        <begin position="20"/>
        <end position="238"/>
    </location>
</feature>